<feature type="transmembrane region" description="Helical" evidence="1">
    <location>
        <begin position="80"/>
        <end position="99"/>
    </location>
</feature>
<dbReference type="InterPro" id="IPR053150">
    <property type="entry name" value="Teicoplanin_resist-assoc"/>
</dbReference>
<feature type="transmembrane region" description="Helical" evidence="1">
    <location>
        <begin position="34"/>
        <end position="53"/>
    </location>
</feature>
<dbReference type="OrthoDB" id="4822551at2"/>
<feature type="domain" description="VanZ-like" evidence="2">
    <location>
        <begin position="37"/>
        <end position="161"/>
    </location>
</feature>
<sequence length="167" mass="19555">MDYFIDFLLLALIYNIFFYKKWKRELKWALTIKTLMYLYVVLVLFVTLMPFTMPFSGMNKGFMETANFIPFRDLRLKYDGAIREIVLNILMMVPFGFLYPSITKKGMLKTVVTTLFFSLAIESYQLLSVWWNGIETRIFDVTDLITNTSGGLIGYLTFVILRAVVIK</sequence>
<feature type="transmembrane region" description="Helical" evidence="1">
    <location>
        <begin position="6"/>
        <end position="22"/>
    </location>
</feature>
<proteinExistence type="predicted"/>
<dbReference type="AlphaFoldDB" id="A0A285THT6"/>
<reference evidence="4" key="1">
    <citation type="submission" date="2017-08" db="EMBL/GenBank/DDBJ databases">
        <authorList>
            <person name="Varghese N."/>
            <person name="Submissions S."/>
        </authorList>
    </citation>
    <scope>NUCLEOTIDE SEQUENCE [LARGE SCALE GENOMIC DNA]</scope>
    <source>
        <strain evidence="4">JC22</strain>
    </source>
</reference>
<evidence type="ECO:0000259" key="2">
    <source>
        <dbReference type="Pfam" id="PF04892"/>
    </source>
</evidence>
<accession>A0A285THT6</accession>
<name>A0A285THT6_9BACL</name>
<dbReference type="RefSeq" id="WP_097074685.1">
    <property type="nucleotide sequence ID" value="NZ_OBMQ01000013.1"/>
</dbReference>
<gene>
    <name evidence="3" type="ORF">SAMN05880501_11367</name>
</gene>
<keyword evidence="1" id="KW-1133">Transmembrane helix</keyword>
<dbReference type="PANTHER" id="PTHR36834:SF1">
    <property type="entry name" value="INTEGRAL MEMBRANE PROTEIN"/>
    <property type="match status" value="1"/>
</dbReference>
<dbReference type="Pfam" id="PF04892">
    <property type="entry name" value="VanZ"/>
    <property type="match status" value="1"/>
</dbReference>
<keyword evidence="1" id="KW-0812">Transmembrane</keyword>
<organism evidence="3 4">
    <name type="scientific">Ureibacillus xyleni</name>
    <dbReference type="NCBI Taxonomy" id="614648"/>
    <lineage>
        <taxon>Bacteria</taxon>
        <taxon>Bacillati</taxon>
        <taxon>Bacillota</taxon>
        <taxon>Bacilli</taxon>
        <taxon>Bacillales</taxon>
        <taxon>Caryophanaceae</taxon>
        <taxon>Ureibacillus</taxon>
    </lineage>
</organism>
<evidence type="ECO:0000313" key="3">
    <source>
        <dbReference type="EMBL" id="SOC21814.1"/>
    </source>
</evidence>
<keyword evidence="1" id="KW-0472">Membrane</keyword>
<dbReference type="Proteomes" id="UP000219636">
    <property type="component" value="Unassembled WGS sequence"/>
</dbReference>
<feature type="transmembrane region" description="Helical" evidence="1">
    <location>
        <begin position="111"/>
        <end position="132"/>
    </location>
</feature>
<feature type="transmembrane region" description="Helical" evidence="1">
    <location>
        <begin position="144"/>
        <end position="165"/>
    </location>
</feature>
<evidence type="ECO:0000313" key="4">
    <source>
        <dbReference type="Proteomes" id="UP000219636"/>
    </source>
</evidence>
<dbReference type="InterPro" id="IPR006976">
    <property type="entry name" value="VanZ-like"/>
</dbReference>
<dbReference type="PANTHER" id="PTHR36834">
    <property type="entry name" value="MEMBRANE PROTEIN-RELATED"/>
    <property type="match status" value="1"/>
</dbReference>
<protein>
    <submittedName>
        <fullName evidence="3">Glycopeptide antibiotics resistance protein</fullName>
    </submittedName>
</protein>
<dbReference type="EMBL" id="OBMQ01000013">
    <property type="protein sequence ID" value="SOC21814.1"/>
    <property type="molecule type" value="Genomic_DNA"/>
</dbReference>
<keyword evidence="4" id="KW-1185">Reference proteome</keyword>
<evidence type="ECO:0000256" key="1">
    <source>
        <dbReference type="SAM" id="Phobius"/>
    </source>
</evidence>